<sequence>MGQRSERLRSHAFKGAAWPPPYDKSRQAQAVKISIREPFEKAGMKFTVIEGGKAAEVTAAGSVTIRDEAERRIKAAGYEQWRVRSLATGAPIPGPIQYLKMQIDFVAGKLEQLNPIPSDFTDDKYWPAAGI</sequence>
<dbReference type="Proteomes" id="UP000009045">
    <property type="component" value="Chromosome"/>
</dbReference>
<reference evidence="2 3" key="1">
    <citation type="journal article" date="2011" name="J. Biotechnol.">
        <title>The complete genome sequence of the dominant Sinorhizobium meliloti field isolate SM11 extends the S. meliloti pan-genome.</title>
        <authorList>
            <person name="Schneiker-Bekel S."/>
            <person name="Wibberg D."/>
            <person name="Bekel T."/>
            <person name="Blom J."/>
            <person name="Linke B."/>
            <person name="Neuweger H."/>
            <person name="Stiens M."/>
            <person name="Vorholter F.J."/>
            <person name="Weidner S."/>
            <person name="Goesmann A."/>
            <person name="Puhler A."/>
            <person name="Schluter A."/>
        </authorList>
    </citation>
    <scope>NUCLEOTIDE SEQUENCE [LARGE SCALE GENOMIC DNA]</scope>
    <source>
        <strain evidence="2 3">SM11</strain>
    </source>
</reference>
<name>F7X624_SINMM</name>
<accession>F7X624</accession>
<dbReference type="AlphaFoldDB" id="F7X624"/>
<dbReference type="HOGENOM" id="CLU_158644_0_0_5"/>
<proteinExistence type="predicted"/>
<evidence type="ECO:0000313" key="2">
    <source>
        <dbReference type="EMBL" id="AEH78676.1"/>
    </source>
</evidence>
<evidence type="ECO:0000256" key="1">
    <source>
        <dbReference type="SAM" id="MobiDB-lite"/>
    </source>
</evidence>
<organism evidence="2 3">
    <name type="scientific">Sinorhizobium meliloti (strain SM11)</name>
    <dbReference type="NCBI Taxonomy" id="707241"/>
    <lineage>
        <taxon>Bacteria</taxon>
        <taxon>Pseudomonadati</taxon>
        <taxon>Pseudomonadota</taxon>
        <taxon>Alphaproteobacteria</taxon>
        <taxon>Hyphomicrobiales</taxon>
        <taxon>Rhizobiaceae</taxon>
        <taxon>Sinorhizobium/Ensifer group</taxon>
        <taxon>Sinorhizobium</taxon>
    </lineage>
</organism>
<dbReference type="EMBL" id="CP001830">
    <property type="protein sequence ID" value="AEH78676.1"/>
    <property type="molecule type" value="Genomic_DNA"/>
</dbReference>
<dbReference type="KEGG" id="smx:SM11_chr1400"/>
<feature type="region of interest" description="Disordered" evidence="1">
    <location>
        <begin position="1"/>
        <end position="25"/>
    </location>
</feature>
<evidence type="ECO:0000313" key="3">
    <source>
        <dbReference type="Proteomes" id="UP000009045"/>
    </source>
</evidence>
<protein>
    <submittedName>
        <fullName evidence="2">Uncharacterized protein</fullName>
    </submittedName>
</protein>
<gene>
    <name evidence="2" type="ordered locus">SM11_chr1400</name>
</gene>
<dbReference type="PATRIC" id="fig|707241.3.peg.1473"/>